<evidence type="ECO:0000256" key="1">
    <source>
        <dbReference type="SAM" id="SignalP"/>
    </source>
</evidence>
<dbReference type="AlphaFoldDB" id="A0A5J9V8N8"/>
<gene>
    <name evidence="2" type="ORF">EJB05_24061</name>
</gene>
<dbReference type="Gramene" id="TVU32336">
    <property type="protein sequence ID" value="TVU32336"/>
    <property type="gene ID" value="EJB05_24061"/>
</dbReference>
<comment type="caution">
    <text evidence="2">The sequence shown here is derived from an EMBL/GenBank/DDBJ whole genome shotgun (WGS) entry which is preliminary data.</text>
</comment>
<evidence type="ECO:0000313" key="3">
    <source>
        <dbReference type="Proteomes" id="UP000324897"/>
    </source>
</evidence>
<dbReference type="EMBL" id="RWGY01000011">
    <property type="protein sequence ID" value="TVU32336.1"/>
    <property type="molecule type" value="Genomic_DNA"/>
</dbReference>
<dbReference type="Proteomes" id="UP000324897">
    <property type="component" value="Chromosome 1"/>
</dbReference>
<feature type="non-terminal residue" evidence="2">
    <location>
        <position position="1"/>
    </location>
</feature>
<protein>
    <recommendedName>
        <fullName evidence="4">Secreted protein</fullName>
    </recommendedName>
</protein>
<proteinExistence type="predicted"/>
<accession>A0A5J9V8N8</accession>
<reference evidence="2 3" key="1">
    <citation type="journal article" date="2019" name="Sci. Rep.">
        <title>A high-quality genome of Eragrostis curvula grass provides insights into Poaceae evolution and supports new strategies to enhance forage quality.</title>
        <authorList>
            <person name="Carballo J."/>
            <person name="Santos B.A.C.M."/>
            <person name="Zappacosta D."/>
            <person name="Garbus I."/>
            <person name="Selva J.P."/>
            <person name="Gallo C.A."/>
            <person name="Diaz A."/>
            <person name="Albertini E."/>
            <person name="Caccamo M."/>
            <person name="Echenique V."/>
        </authorList>
    </citation>
    <scope>NUCLEOTIDE SEQUENCE [LARGE SCALE GENOMIC DNA]</scope>
    <source>
        <strain evidence="3">cv. Victoria</strain>
        <tissue evidence="2">Leaf</tissue>
    </source>
</reference>
<keyword evidence="3" id="KW-1185">Reference proteome</keyword>
<evidence type="ECO:0008006" key="4">
    <source>
        <dbReference type="Google" id="ProtNLM"/>
    </source>
</evidence>
<feature type="chain" id="PRO_5023880294" description="Secreted protein" evidence="1">
    <location>
        <begin position="21"/>
        <end position="81"/>
    </location>
</feature>
<organism evidence="2 3">
    <name type="scientific">Eragrostis curvula</name>
    <name type="common">weeping love grass</name>
    <dbReference type="NCBI Taxonomy" id="38414"/>
    <lineage>
        <taxon>Eukaryota</taxon>
        <taxon>Viridiplantae</taxon>
        <taxon>Streptophyta</taxon>
        <taxon>Embryophyta</taxon>
        <taxon>Tracheophyta</taxon>
        <taxon>Spermatophyta</taxon>
        <taxon>Magnoliopsida</taxon>
        <taxon>Liliopsida</taxon>
        <taxon>Poales</taxon>
        <taxon>Poaceae</taxon>
        <taxon>PACMAD clade</taxon>
        <taxon>Chloridoideae</taxon>
        <taxon>Eragrostideae</taxon>
        <taxon>Eragrostidinae</taxon>
        <taxon>Eragrostis</taxon>
    </lineage>
</organism>
<name>A0A5J9V8N8_9POAL</name>
<feature type="signal peptide" evidence="1">
    <location>
        <begin position="1"/>
        <end position="20"/>
    </location>
</feature>
<sequence>MMMGCRQIVMLLSLVLLVQRRRHQDLSALHLGEYLVLQLLLDHRVSIAMMSRVDSNAICCSASRMVLALFLVAYARSADVL</sequence>
<evidence type="ECO:0000313" key="2">
    <source>
        <dbReference type="EMBL" id="TVU32336.1"/>
    </source>
</evidence>
<keyword evidence="1" id="KW-0732">Signal</keyword>